<dbReference type="CDD" id="cd02966">
    <property type="entry name" value="TlpA_like_family"/>
    <property type="match status" value="1"/>
</dbReference>
<dbReference type="Gene3D" id="3.40.30.10">
    <property type="entry name" value="Glutaredoxin"/>
    <property type="match status" value="1"/>
</dbReference>
<proteinExistence type="predicted"/>
<keyword evidence="5" id="KW-0732">Signal</keyword>
<keyword evidence="8" id="KW-1185">Reference proteome</keyword>
<evidence type="ECO:0000256" key="1">
    <source>
        <dbReference type="ARBA" id="ARBA00004196"/>
    </source>
</evidence>
<dbReference type="SUPFAM" id="SSF52833">
    <property type="entry name" value="Thioredoxin-like"/>
    <property type="match status" value="1"/>
</dbReference>
<dbReference type="InterPro" id="IPR036249">
    <property type="entry name" value="Thioredoxin-like_sf"/>
</dbReference>
<organism evidence="7 8">
    <name type="scientific">Sphingobacterium alkalisoli</name>
    <dbReference type="NCBI Taxonomy" id="1874115"/>
    <lineage>
        <taxon>Bacteria</taxon>
        <taxon>Pseudomonadati</taxon>
        <taxon>Bacteroidota</taxon>
        <taxon>Sphingobacteriia</taxon>
        <taxon>Sphingobacteriales</taxon>
        <taxon>Sphingobacteriaceae</taxon>
        <taxon>Sphingobacterium</taxon>
    </lineage>
</organism>
<evidence type="ECO:0000259" key="6">
    <source>
        <dbReference type="PROSITE" id="PS51352"/>
    </source>
</evidence>
<evidence type="ECO:0000256" key="4">
    <source>
        <dbReference type="ARBA" id="ARBA00023284"/>
    </source>
</evidence>
<gene>
    <name evidence="7" type="ORF">FAZ19_10255</name>
</gene>
<dbReference type="InterPro" id="IPR050553">
    <property type="entry name" value="Thioredoxin_ResA/DsbE_sf"/>
</dbReference>
<keyword evidence="4" id="KW-0676">Redox-active center</keyword>
<evidence type="ECO:0000256" key="5">
    <source>
        <dbReference type="SAM" id="SignalP"/>
    </source>
</evidence>
<feature type="domain" description="Thioredoxin" evidence="6">
    <location>
        <begin position="339"/>
        <end position="481"/>
    </location>
</feature>
<dbReference type="EMBL" id="SUKA01000003">
    <property type="protein sequence ID" value="TJY65513.1"/>
    <property type="molecule type" value="Genomic_DNA"/>
</dbReference>
<dbReference type="Pfam" id="PF08534">
    <property type="entry name" value="Redoxin"/>
    <property type="match status" value="1"/>
</dbReference>
<dbReference type="PROSITE" id="PS51352">
    <property type="entry name" value="THIOREDOXIN_2"/>
    <property type="match status" value="1"/>
</dbReference>
<feature type="chain" id="PRO_5020887646" evidence="5">
    <location>
        <begin position="20"/>
        <end position="481"/>
    </location>
</feature>
<dbReference type="Proteomes" id="UP000309872">
    <property type="component" value="Unassembled WGS sequence"/>
</dbReference>
<protein>
    <submittedName>
        <fullName evidence="7">Redoxin domain-containing protein</fullName>
    </submittedName>
</protein>
<dbReference type="PANTHER" id="PTHR42852:SF6">
    <property type="entry name" value="THIOL:DISULFIDE INTERCHANGE PROTEIN DSBE"/>
    <property type="match status" value="1"/>
</dbReference>
<keyword evidence="2" id="KW-0201">Cytochrome c-type biogenesis</keyword>
<accession>A0A4U0H1R6</accession>
<dbReference type="OrthoDB" id="1095575at2"/>
<dbReference type="InterPro" id="IPR013766">
    <property type="entry name" value="Thioredoxin_domain"/>
</dbReference>
<dbReference type="GO" id="GO:0016491">
    <property type="term" value="F:oxidoreductase activity"/>
    <property type="evidence" value="ECO:0007669"/>
    <property type="project" value="InterPro"/>
</dbReference>
<dbReference type="InterPro" id="IPR013740">
    <property type="entry name" value="Redoxin"/>
</dbReference>
<comment type="subcellular location">
    <subcellularLocation>
        <location evidence="1">Cell envelope</location>
    </subcellularLocation>
</comment>
<comment type="caution">
    <text evidence="7">The sequence shown here is derived from an EMBL/GenBank/DDBJ whole genome shotgun (WGS) entry which is preliminary data.</text>
</comment>
<evidence type="ECO:0000256" key="3">
    <source>
        <dbReference type="ARBA" id="ARBA00023157"/>
    </source>
</evidence>
<feature type="signal peptide" evidence="5">
    <location>
        <begin position="1"/>
        <end position="19"/>
    </location>
</feature>
<dbReference type="RefSeq" id="WP_136820642.1">
    <property type="nucleotide sequence ID" value="NZ_BMJX01000003.1"/>
</dbReference>
<dbReference type="AlphaFoldDB" id="A0A4U0H1R6"/>
<evidence type="ECO:0000313" key="7">
    <source>
        <dbReference type="EMBL" id="TJY65513.1"/>
    </source>
</evidence>
<dbReference type="PANTHER" id="PTHR42852">
    <property type="entry name" value="THIOL:DISULFIDE INTERCHANGE PROTEIN DSBE"/>
    <property type="match status" value="1"/>
</dbReference>
<name>A0A4U0H1R6_9SPHI</name>
<evidence type="ECO:0000313" key="8">
    <source>
        <dbReference type="Proteomes" id="UP000309872"/>
    </source>
</evidence>
<reference evidence="7 8" key="1">
    <citation type="submission" date="2019-04" db="EMBL/GenBank/DDBJ databases">
        <title>Sphingobacterium olei sp. nov., isolated from oil-contaminated soil.</title>
        <authorList>
            <person name="Liu B."/>
        </authorList>
    </citation>
    <scope>NUCLEOTIDE SEQUENCE [LARGE SCALE GENOMIC DNA]</scope>
    <source>
        <strain evidence="7 8">Y3L14</strain>
    </source>
</reference>
<dbReference type="GO" id="GO:0030313">
    <property type="term" value="C:cell envelope"/>
    <property type="evidence" value="ECO:0007669"/>
    <property type="project" value="UniProtKB-SubCell"/>
</dbReference>
<evidence type="ECO:0000256" key="2">
    <source>
        <dbReference type="ARBA" id="ARBA00022748"/>
    </source>
</evidence>
<keyword evidence="3" id="KW-1015">Disulfide bond</keyword>
<sequence length="481" mass="55713">MKRILILCITLLFAYAANAAAAKKTVISGKILNFKGSTISLNYQEYALLSILQKEEVDVDEHGAFRVEISISGPTRAFLVFGSTPVEEKFTLTLGNGVDTAMTTNTNRSEMVYLYLQPGDKQVVQATVGDVQQTLQISGRHHADSEYLNQEDWQFNRYADKHLKNYFGYVQYDPTQYGAYVAKREEARNNFLQSYHKKSKLSKHLKHVSEWTIYGDAIMAQLLYPSMRGSYRKDEFQPDPSYYDFLKHVRVNDSRMDKGIAYFYFLDYYLKEAFKLSADPGDRFDFAAKKLSDRSLYEYYAFALRTNFKKKLYEKFDSSCPYPDLAKVVKDKYQHLEGMLEGNPAPAISMQDTVGAKYTFEKWKGKYIYIDFWATWCGPCIQEIPFLKELEHDYAGKNIVFVSMSMDRVADRQKWVDFVRDQKLTGEQVWLDAQDNKEISKAFNILQIPRFVLLDKEGKIVDVNAPRPSDEQLRSVLDKLE</sequence>
<dbReference type="GO" id="GO:0017004">
    <property type="term" value="P:cytochrome complex assembly"/>
    <property type="evidence" value="ECO:0007669"/>
    <property type="project" value="UniProtKB-KW"/>
</dbReference>